<proteinExistence type="predicted"/>
<name>A0A3E2BM28_9BACT</name>
<dbReference type="InterPro" id="IPR036069">
    <property type="entry name" value="DUF34/NIF3_sf"/>
</dbReference>
<organism evidence="1 2">
    <name type="scientific">Candidatus Saccharicenans subterraneus</name>
    <dbReference type="NCBI Taxonomy" id="2508984"/>
    <lineage>
        <taxon>Bacteria</taxon>
        <taxon>Candidatus Aminicenantota</taxon>
        <taxon>Candidatus Aminicenantia</taxon>
        <taxon>Candidatus Aminicenantales</taxon>
        <taxon>Candidatus Saccharicenantaceae</taxon>
        <taxon>Candidatus Saccharicenans</taxon>
    </lineage>
</organism>
<evidence type="ECO:0008006" key="3">
    <source>
        <dbReference type="Google" id="ProtNLM"/>
    </source>
</evidence>
<protein>
    <recommendedName>
        <fullName evidence="3">NGG1p interacting factor NIF3</fullName>
    </recommendedName>
</protein>
<accession>A0A3E2BM28</accession>
<evidence type="ECO:0000313" key="2">
    <source>
        <dbReference type="Proteomes" id="UP000257323"/>
    </source>
</evidence>
<dbReference type="EMBL" id="QUAH01000006">
    <property type="protein sequence ID" value="RFT15803.1"/>
    <property type="molecule type" value="Genomic_DNA"/>
</dbReference>
<dbReference type="Proteomes" id="UP000257323">
    <property type="component" value="Unassembled WGS sequence"/>
</dbReference>
<dbReference type="SUPFAM" id="SSF102705">
    <property type="entry name" value="NIF3 (NGG1p interacting factor 3)-like"/>
    <property type="match status" value="1"/>
</dbReference>
<reference evidence="1 2" key="1">
    <citation type="submission" date="2018-08" db="EMBL/GenBank/DDBJ databases">
        <title>Genome analysis of the thermophilic bacterium of the candidate phylum Aminicenantes from deep subsurface aquifer revealed its physiology and ecological role.</title>
        <authorList>
            <person name="Kadnikov V.V."/>
            <person name="Mardanov A.V."/>
            <person name="Beletsky A.V."/>
            <person name="Karnachuk O.V."/>
            <person name="Ravin N.V."/>
        </authorList>
    </citation>
    <scope>NUCLEOTIDE SEQUENCE [LARGE SCALE GENOMIC DNA]</scope>
    <source>
        <strain evidence="1">BY38</strain>
    </source>
</reference>
<evidence type="ECO:0000313" key="1">
    <source>
        <dbReference type="EMBL" id="RFT15803.1"/>
    </source>
</evidence>
<comment type="caution">
    <text evidence="1">The sequence shown here is derived from an EMBL/GenBank/DDBJ whole genome shotgun (WGS) entry which is preliminary data.</text>
</comment>
<gene>
    <name evidence="1" type="ORF">OP8BY_2201</name>
</gene>
<sequence length="321" mass="35931">MKLKDFYRLAVEVGIKNDPRPREEIERLLQEERKAFEKLEAGDKENFDQDRLFNPFGDSRVLAGDPETEVRRILAGIDMDAAEILLAYILNRDENRKIDLVLAHHPSGRALAQLSQVMALQVDLLTSFGVTPSVAEQLMEKRIGEIERRLLPINHNRTVDVARLLNLPLACLHTPADNCVTRYLSDLFREKSPDRLKDVLEILRGIPEYRNSSRNSVPPKILSGSENSRAGKIYVDMTGGTEGSKDIYEKQAAAGISTLVGMHYSEEALEKAKKANLNVIVAGHIASDTLGLNLLLDQLERESGESLDVVAVSGFERIRHL</sequence>
<dbReference type="AlphaFoldDB" id="A0A3E2BM28"/>